<proteinExistence type="predicted"/>
<sequence length="53" mass="6039">MDIKKIILNINKHIDKRHPYINPSVHAHKGLNVPEIVLQYGSIKTKAKSLPNL</sequence>
<dbReference type="Proteomes" id="UP000184447">
    <property type="component" value="Unassembled WGS sequence"/>
</dbReference>
<keyword evidence="2" id="KW-1185">Reference proteome</keyword>
<evidence type="ECO:0000313" key="2">
    <source>
        <dbReference type="Proteomes" id="UP000184447"/>
    </source>
</evidence>
<evidence type="ECO:0000313" key="1">
    <source>
        <dbReference type="EMBL" id="SHH89877.1"/>
    </source>
</evidence>
<name>A0A1M5WQP9_9CLOT</name>
<reference evidence="1 2" key="1">
    <citation type="submission" date="2016-11" db="EMBL/GenBank/DDBJ databases">
        <authorList>
            <person name="Jaros S."/>
            <person name="Januszkiewicz K."/>
            <person name="Wedrychowicz H."/>
        </authorList>
    </citation>
    <scope>NUCLEOTIDE SEQUENCE [LARGE SCALE GENOMIC DNA]</scope>
    <source>
        <strain evidence="1 2">DSM 8605</strain>
    </source>
</reference>
<dbReference type="RefSeq" id="WP_159434098.1">
    <property type="nucleotide sequence ID" value="NZ_FQXM01000019.1"/>
</dbReference>
<accession>A0A1M5WQP9</accession>
<gene>
    <name evidence="1" type="ORF">SAMN02745207_03064</name>
</gene>
<dbReference type="AlphaFoldDB" id="A0A1M5WQP9"/>
<dbReference type="EMBL" id="FQXM01000019">
    <property type="protein sequence ID" value="SHH89877.1"/>
    <property type="molecule type" value="Genomic_DNA"/>
</dbReference>
<organism evidence="1 2">
    <name type="scientific">Clostridium grantii DSM 8605</name>
    <dbReference type="NCBI Taxonomy" id="1121316"/>
    <lineage>
        <taxon>Bacteria</taxon>
        <taxon>Bacillati</taxon>
        <taxon>Bacillota</taxon>
        <taxon>Clostridia</taxon>
        <taxon>Eubacteriales</taxon>
        <taxon>Clostridiaceae</taxon>
        <taxon>Clostridium</taxon>
    </lineage>
</organism>
<protein>
    <submittedName>
        <fullName evidence="1">Uncharacterized protein</fullName>
    </submittedName>
</protein>
<dbReference type="STRING" id="1121316.SAMN02745207_03064"/>